<reference evidence="2 3" key="1">
    <citation type="journal article" date="2007" name="Science">
        <title>The Chlamydomonas genome reveals the evolution of key animal and plant functions.</title>
        <authorList>
            <person name="Merchant S.S."/>
            <person name="Prochnik S.E."/>
            <person name="Vallon O."/>
            <person name="Harris E.H."/>
            <person name="Karpowicz S.J."/>
            <person name="Witman G.B."/>
            <person name="Terry A."/>
            <person name="Salamov A."/>
            <person name="Fritz-Laylin L.K."/>
            <person name="Marechal-Drouard L."/>
            <person name="Marshall W.F."/>
            <person name="Qu L.H."/>
            <person name="Nelson D.R."/>
            <person name="Sanderfoot A.A."/>
            <person name="Spalding M.H."/>
            <person name="Kapitonov V.V."/>
            <person name="Ren Q."/>
            <person name="Ferris P."/>
            <person name="Lindquist E."/>
            <person name="Shapiro H."/>
            <person name="Lucas S.M."/>
            <person name="Grimwood J."/>
            <person name="Schmutz J."/>
            <person name="Cardol P."/>
            <person name="Cerutti H."/>
            <person name="Chanfreau G."/>
            <person name="Chen C.L."/>
            <person name="Cognat V."/>
            <person name="Croft M.T."/>
            <person name="Dent R."/>
            <person name="Dutcher S."/>
            <person name="Fernandez E."/>
            <person name="Fukuzawa H."/>
            <person name="Gonzalez-Ballester D."/>
            <person name="Gonzalez-Halphen D."/>
            <person name="Hallmann A."/>
            <person name="Hanikenne M."/>
            <person name="Hippler M."/>
            <person name="Inwood W."/>
            <person name="Jabbari K."/>
            <person name="Kalanon M."/>
            <person name="Kuras R."/>
            <person name="Lefebvre P.A."/>
            <person name="Lemaire S.D."/>
            <person name="Lobanov A.V."/>
            <person name="Lohr M."/>
            <person name="Manuell A."/>
            <person name="Meier I."/>
            <person name="Mets L."/>
            <person name="Mittag M."/>
            <person name="Mittelmeier T."/>
            <person name="Moroney J.V."/>
            <person name="Moseley J."/>
            <person name="Napoli C."/>
            <person name="Nedelcu A.M."/>
            <person name="Niyogi K."/>
            <person name="Novoselov S.V."/>
            <person name="Paulsen I.T."/>
            <person name="Pazour G."/>
            <person name="Purton S."/>
            <person name="Ral J.P."/>
            <person name="Riano-Pachon D.M."/>
            <person name="Riekhof W."/>
            <person name="Rymarquis L."/>
            <person name="Schroda M."/>
            <person name="Stern D."/>
            <person name="Umen J."/>
            <person name="Willows R."/>
            <person name="Wilson N."/>
            <person name="Zimmer S.L."/>
            <person name="Allmer J."/>
            <person name="Balk J."/>
            <person name="Bisova K."/>
            <person name="Chen C.J."/>
            <person name="Elias M."/>
            <person name="Gendler K."/>
            <person name="Hauser C."/>
            <person name="Lamb M.R."/>
            <person name="Ledford H."/>
            <person name="Long J.C."/>
            <person name="Minagawa J."/>
            <person name="Page M.D."/>
            <person name="Pan J."/>
            <person name="Pootakham W."/>
            <person name="Roje S."/>
            <person name="Rose A."/>
            <person name="Stahlberg E."/>
            <person name="Terauchi A.M."/>
            <person name="Yang P."/>
            <person name="Ball S."/>
            <person name="Bowler C."/>
            <person name="Dieckmann C.L."/>
            <person name="Gladyshev V.N."/>
            <person name="Green P."/>
            <person name="Jorgensen R."/>
            <person name="Mayfield S."/>
            <person name="Mueller-Roeber B."/>
            <person name="Rajamani S."/>
            <person name="Sayre R.T."/>
            <person name="Brokstein P."/>
            <person name="Dubchak I."/>
            <person name="Goodstein D."/>
            <person name="Hornick L."/>
            <person name="Huang Y.W."/>
            <person name="Jhaveri J."/>
            <person name="Luo Y."/>
            <person name="Martinez D."/>
            <person name="Ngau W.C."/>
            <person name="Otillar B."/>
            <person name="Poliakov A."/>
            <person name="Porter A."/>
            <person name="Szajkowski L."/>
            <person name="Werner G."/>
            <person name="Zhou K."/>
            <person name="Grigoriev I.V."/>
            <person name="Rokhsar D.S."/>
            <person name="Grossman A.R."/>
        </authorList>
    </citation>
    <scope>NUCLEOTIDE SEQUENCE [LARGE SCALE GENOMIC DNA]</scope>
    <source>
        <strain evidence="3">CC-503</strain>
    </source>
</reference>
<dbReference type="KEGG" id="cre:CHLRE_02g141446v5"/>
<accession>A0A2K3E491</accession>
<gene>
    <name evidence="2" type="ORF">CHLRE_02g141446v5</name>
</gene>
<dbReference type="GeneID" id="5729359"/>
<dbReference type="Proteomes" id="UP000006906">
    <property type="component" value="Chromosome 2"/>
</dbReference>
<feature type="region of interest" description="Disordered" evidence="1">
    <location>
        <begin position="22"/>
        <end position="41"/>
    </location>
</feature>
<protein>
    <recommendedName>
        <fullName evidence="4">GIY-YIG domain-containing protein</fullName>
    </recommendedName>
</protein>
<evidence type="ECO:0000313" key="3">
    <source>
        <dbReference type="Proteomes" id="UP000006906"/>
    </source>
</evidence>
<name>A0A2K3E491_CHLRE</name>
<dbReference type="AlphaFoldDB" id="A0A2K3E491"/>
<dbReference type="Gramene" id="PNW87602">
    <property type="protein sequence ID" value="PNW87602"/>
    <property type="gene ID" value="CHLRE_02g141446v5"/>
</dbReference>
<dbReference type="ExpressionAtlas" id="A0A2K3E491">
    <property type="expression patterns" value="differential"/>
</dbReference>
<dbReference type="InParanoid" id="A0A2K3E491"/>
<organism evidence="2 3">
    <name type="scientific">Chlamydomonas reinhardtii</name>
    <name type="common">Chlamydomonas smithii</name>
    <dbReference type="NCBI Taxonomy" id="3055"/>
    <lineage>
        <taxon>Eukaryota</taxon>
        <taxon>Viridiplantae</taxon>
        <taxon>Chlorophyta</taxon>
        <taxon>core chlorophytes</taxon>
        <taxon>Chlorophyceae</taxon>
        <taxon>CS clade</taxon>
        <taxon>Chlamydomonadales</taxon>
        <taxon>Chlamydomonadaceae</taxon>
        <taxon>Chlamydomonas</taxon>
    </lineage>
</organism>
<sequence>MLPLSHCYFAYAGRNAGAGPSTAGLSTAGPSNYGQPGHRDEAHSETTVVDADADAVMDGAYNVSDAESSGATTDASTDATFDGVVSSGDDDAGVDTPVHVHDGTRRRRSARLQALPNVIQRNGAAVQAAAGGTARRRRRAQPVQHEEECSPPEDRSPAGLWQLSWTGGSRNTYSIAEWLAKWKRKTTLLRFDGLLSCALCGFSAFAIDRSMFSAVPTPPGPGAQLPPYAFMMPGCGGTMVEDDRWLVCKQCTGTGKSALPVTASARLHHLPHLTRNYIGTVLNLDPFYQMQLSLVDVGVGFTSSTIGHYIPRFGRPHALATALVTSHGSQQERLAMLPQEFGDLLSWSIDNNPLYASYLSVVERETPASELPFLPPHTVEEIVRAARDRGPLQETADLAAARGRIRSHIAAVVPLPPLIPVRASHAPASFTVGTLETRQGRQFLDAAVAADGRALALGGGGAAAGASNTAAADALDGEAGSGDRDAEGPNADGQADGQRVYVGQTRNLAARLAQHRRAPPARMRADAAAHQPFLDCFVMEVLATADTQQQADGLEGLYMRKLGARGPGGYNKLPGAPVGCRAYYAMMASKNKKQGGG</sequence>
<feature type="region of interest" description="Disordered" evidence="1">
    <location>
        <begin position="474"/>
        <end position="498"/>
    </location>
</feature>
<dbReference type="PaxDb" id="3055-EDO96283"/>
<feature type="region of interest" description="Disordered" evidence="1">
    <location>
        <begin position="127"/>
        <end position="159"/>
    </location>
</feature>
<feature type="compositionally biased region" description="Basic and acidic residues" evidence="1">
    <location>
        <begin position="144"/>
        <end position="156"/>
    </location>
</feature>
<dbReference type="RefSeq" id="XP_042927858.1">
    <property type="nucleotide sequence ID" value="XM_043060088.1"/>
</dbReference>
<feature type="compositionally biased region" description="Polar residues" evidence="1">
    <location>
        <begin position="23"/>
        <end position="34"/>
    </location>
</feature>
<evidence type="ECO:0000256" key="1">
    <source>
        <dbReference type="SAM" id="MobiDB-lite"/>
    </source>
</evidence>
<evidence type="ECO:0008006" key="4">
    <source>
        <dbReference type="Google" id="ProtNLM"/>
    </source>
</evidence>
<feature type="region of interest" description="Disordered" evidence="1">
    <location>
        <begin position="86"/>
        <end position="107"/>
    </location>
</feature>
<proteinExistence type="predicted"/>
<dbReference type="EMBL" id="CM008963">
    <property type="protein sequence ID" value="PNW87602.1"/>
    <property type="molecule type" value="Genomic_DNA"/>
</dbReference>
<keyword evidence="3" id="KW-1185">Reference proteome</keyword>
<evidence type="ECO:0000313" key="2">
    <source>
        <dbReference type="EMBL" id="PNW87602.1"/>
    </source>
</evidence>